<evidence type="ECO:0000256" key="1">
    <source>
        <dbReference type="ARBA" id="ARBA00022553"/>
    </source>
</evidence>
<dbReference type="GO" id="GO:0005737">
    <property type="term" value="C:cytoplasm"/>
    <property type="evidence" value="ECO:0007669"/>
    <property type="project" value="TreeGrafter"/>
</dbReference>
<feature type="region of interest" description="Disordered" evidence="3">
    <location>
        <begin position="174"/>
        <end position="286"/>
    </location>
</feature>
<feature type="compositionally biased region" description="Polar residues" evidence="3">
    <location>
        <begin position="328"/>
        <end position="341"/>
    </location>
</feature>
<feature type="region of interest" description="Disordered" evidence="3">
    <location>
        <begin position="324"/>
        <end position="348"/>
    </location>
</feature>
<feature type="compositionally biased region" description="Polar residues" evidence="3">
    <location>
        <begin position="258"/>
        <end position="272"/>
    </location>
</feature>
<dbReference type="Gene3D" id="2.30.29.30">
    <property type="entry name" value="Pleckstrin-homology domain (PH domain)/Phosphotyrosine-binding domain (PTB)"/>
    <property type="match status" value="2"/>
</dbReference>
<reference evidence="6" key="2">
    <citation type="submission" date="2025-09" db="UniProtKB">
        <authorList>
            <consortium name="Ensembl"/>
        </authorList>
    </citation>
    <scope>IDENTIFICATION</scope>
</reference>
<feature type="domain" description="WW" evidence="5">
    <location>
        <begin position="287"/>
        <end position="319"/>
    </location>
</feature>
<dbReference type="SUPFAM" id="SSF51045">
    <property type="entry name" value="WW domain"/>
    <property type="match status" value="1"/>
</dbReference>
<gene>
    <name evidence="6" type="primary">Apbb2</name>
</gene>
<dbReference type="SMART" id="SM00462">
    <property type="entry name" value="PTB"/>
    <property type="match status" value="2"/>
</dbReference>
<dbReference type="SMART" id="SM00456">
    <property type="entry name" value="WW"/>
    <property type="match status" value="1"/>
</dbReference>
<evidence type="ECO:0000313" key="6">
    <source>
        <dbReference type="Ensembl" id="ENSCGRP00001025808.1"/>
    </source>
</evidence>
<dbReference type="PROSITE" id="PS50020">
    <property type="entry name" value="WW_DOMAIN_2"/>
    <property type="match status" value="1"/>
</dbReference>
<dbReference type="PANTHER" id="PTHR14058:SF11">
    <property type="entry name" value="AMYLOID BETA PRECURSOR PROTEIN BINDING FAMILY B MEMBER 2"/>
    <property type="match status" value="1"/>
</dbReference>
<dbReference type="CDD" id="cd00201">
    <property type="entry name" value="WW"/>
    <property type="match status" value="1"/>
</dbReference>
<evidence type="ECO:0000313" key="7">
    <source>
        <dbReference type="Proteomes" id="UP000694386"/>
    </source>
</evidence>
<dbReference type="PANTHER" id="PTHR14058">
    <property type="entry name" value="AMYLOID BETA A4 PRECURSOR PROTEIN-BINDING FAMILY B"/>
    <property type="match status" value="1"/>
</dbReference>
<feature type="domain" description="PID" evidence="4">
    <location>
        <begin position="586"/>
        <end position="712"/>
    </location>
</feature>
<dbReference type="FunFam" id="2.20.70.10:FF:000003">
    <property type="entry name" value="amyloid beta A4 precursor protein-binding family B member 2"/>
    <property type="match status" value="1"/>
</dbReference>
<dbReference type="InterPro" id="IPR039576">
    <property type="entry name" value="APBB1/2/3"/>
</dbReference>
<dbReference type="CDD" id="cd01271">
    <property type="entry name" value="PTB2_Fe65"/>
    <property type="match status" value="1"/>
</dbReference>
<dbReference type="PROSITE" id="PS01179">
    <property type="entry name" value="PID"/>
    <property type="match status" value="2"/>
</dbReference>
<dbReference type="Proteomes" id="UP000694386">
    <property type="component" value="Unplaced"/>
</dbReference>
<dbReference type="Pfam" id="PF00640">
    <property type="entry name" value="PID"/>
    <property type="match status" value="2"/>
</dbReference>
<dbReference type="FunFam" id="2.30.29.30:FF:000034">
    <property type="entry name" value="amyloid beta A4 precursor protein-binding family B member 2"/>
    <property type="match status" value="1"/>
</dbReference>
<dbReference type="FunFam" id="2.30.29.30:FF:000019">
    <property type="entry name" value="Amyloid beta (A4) precursor protein-binding, family B, member 1 (Fe65)"/>
    <property type="match status" value="1"/>
</dbReference>
<keyword evidence="1" id="KW-0597">Phosphoprotein</keyword>
<dbReference type="Pfam" id="PF00397">
    <property type="entry name" value="WW"/>
    <property type="match status" value="1"/>
</dbReference>
<dbReference type="InterPro" id="IPR001202">
    <property type="entry name" value="WW_dom"/>
</dbReference>
<feature type="compositionally biased region" description="Polar residues" evidence="3">
    <location>
        <begin position="209"/>
        <end position="227"/>
    </location>
</feature>
<dbReference type="Gene3D" id="2.20.70.10">
    <property type="match status" value="1"/>
</dbReference>
<dbReference type="CDD" id="cd01272">
    <property type="entry name" value="PTB1_Fe65"/>
    <property type="match status" value="1"/>
</dbReference>
<dbReference type="AlphaFoldDB" id="A0A8C2MYF0"/>
<proteinExistence type="predicted"/>
<evidence type="ECO:0000259" key="4">
    <source>
        <dbReference type="PROSITE" id="PS01179"/>
    </source>
</evidence>
<name>A0A8C2MYF0_CRIGR</name>
<feature type="domain" description="PID" evidence="4">
    <location>
        <begin position="416"/>
        <end position="552"/>
    </location>
</feature>
<organism evidence="6 7">
    <name type="scientific">Cricetulus griseus</name>
    <name type="common">Chinese hamster</name>
    <name type="synonym">Cricetulus barabensis griseus</name>
    <dbReference type="NCBI Taxonomy" id="10029"/>
    <lineage>
        <taxon>Eukaryota</taxon>
        <taxon>Metazoa</taxon>
        <taxon>Chordata</taxon>
        <taxon>Craniata</taxon>
        <taxon>Vertebrata</taxon>
        <taxon>Euteleostomi</taxon>
        <taxon>Mammalia</taxon>
        <taxon>Eutheria</taxon>
        <taxon>Euarchontoglires</taxon>
        <taxon>Glires</taxon>
        <taxon>Rodentia</taxon>
        <taxon>Myomorpha</taxon>
        <taxon>Muroidea</taxon>
        <taxon>Cricetidae</taxon>
        <taxon>Cricetinae</taxon>
        <taxon>Cricetulus</taxon>
    </lineage>
</organism>
<sequence>FSESDSGVDTLAVFMASSGTTDVANRNSPATPPNTLNLRSSHNELLNAEIKHSDAKNSTPPKCRKKYALTNIQAAMGLSDPAVQPLLGNGSANIKLVKNGENQLRKAAEQGQQDPNKNISPTAVINITSEKLEVKDLHPPESSGCEILPSQPRRTKSFLNYYADLETSARELGQNLDPCQGVGEEKAQPGPGQAPVVIGNGDLLLQKPNRPQSSPEDGQVATVSSSPETKKDHPKTGAKTDCALHRIQNLAPSDEESSWTTLSQDSASPSSPDETDIWSDHSFQTDPDLPPGWKRINDIAGTYYWHIPTGTTQWERPVSIPVDLQGSRKGSLSSVTSSPTPENEKQPWSDFAVLNGGKINSDIWKDLHAATVNPDPSLKEFEGATLRYASLKLRNAPHADDDDSCSVNSDPEAKCFAVRSLGWVEMAEEDLAPGKSSVAVNNCIRQLSYCKNDIRDTVGIWGEGKDMYLILENDMLSLVDPMDRSVLHSQPIVSIRVWGVGRDNGRDFAYVARDKDTRILKCHVFRCDTPAKAIATSLHEICSKIMAERKNAKALACSSLQERTNVSLDVPLQVDFPTPKTELVQKFHVQYLGMLPVDKPVGMDTLNSAIENLMTSSSQEDWPSVNMNVADATVTVISEKNEEEVLVECRVRFLSFMGVGKDVHTFAFIMDTGNQRFECHVFWCEPNAANVSEAVQAACMLRYQKCLVARPPSQKVRPPPPPVDSMTRRVTTNVKRGVLSLIDTLKQKRPVTETP</sequence>
<dbReference type="GO" id="GO:0006355">
    <property type="term" value="P:regulation of DNA-templated transcription"/>
    <property type="evidence" value="ECO:0007669"/>
    <property type="project" value="TreeGrafter"/>
</dbReference>
<protein>
    <submittedName>
        <fullName evidence="6">Amyloid beta precursor protein binding family B member 2</fullName>
    </submittedName>
</protein>
<accession>A0A8C2MYF0</accession>
<reference evidence="6" key="1">
    <citation type="submission" date="2025-08" db="UniProtKB">
        <authorList>
            <consortium name="Ensembl"/>
        </authorList>
    </citation>
    <scope>IDENTIFICATION</scope>
</reference>
<dbReference type="GO" id="GO:0005634">
    <property type="term" value="C:nucleus"/>
    <property type="evidence" value="ECO:0007669"/>
    <property type="project" value="TreeGrafter"/>
</dbReference>
<dbReference type="InterPro" id="IPR036020">
    <property type="entry name" value="WW_dom_sf"/>
</dbReference>
<dbReference type="GO" id="GO:0001540">
    <property type="term" value="F:amyloid-beta binding"/>
    <property type="evidence" value="ECO:0007669"/>
    <property type="project" value="InterPro"/>
</dbReference>
<dbReference type="SUPFAM" id="SSF50729">
    <property type="entry name" value="PH domain-like"/>
    <property type="match status" value="2"/>
</dbReference>
<dbReference type="InterPro" id="IPR006020">
    <property type="entry name" value="PTB/PI_dom"/>
</dbReference>
<evidence type="ECO:0000256" key="3">
    <source>
        <dbReference type="SAM" id="MobiDB-lite"/>
    </source>
</evidence>
<dbReference type="PROSITE" id="PS01159">
    <property type="entry name" value="WW_DOMAIN_1"/>
    <property type="match status" value="1"/>
</dbReference>
<keyword evidence="2" id="KW-0677">Repeat</keyword>
<dbReference type="InterPro" id="IPR011993">
    <property type="entry name" value="PH-like_dom_sf"/>
</dbReference>
<evidence type="ECO:0000259" key="5">
    <source>
        <dbReference type="PROSITE" id="PS50020"/>
    </source>
</evidence>
<evidence type="ECO:0000256" key="2">
    <source>
        <dbReference type="ARBA" id="ARBA00022737"/>
    </source>
</evidence>
<dbReference type="Ensembl" id="ENSCGRT00001030054.1">
    <property type="protein sequence ID" value="ENSCGRP00001025808.1"/>
    <property type="gene ID" value="ENSCGRG00001023252.1"/>
</dbReference>